<comment type="caution">
    <text evidence="1">The sequence shown here is derived from an EMBL/GenBank/DDBJ whole genome shotgun (WGS) entry which is preliminary data.</text>
</comment>
<protein>
    <submittedName>
        <fullName evidence="1">Uncharacterized protein</fullName>
    </submittedName>
</protein>
<gene>
    <name evidence="1" type="ORF">Nans01_32980</name>
</gene>
<dbReference type="EMBL" id="BSQG01000005">
    <property type="protein sequence ID" value="GLU48947.1"/>
    <property type="molecule type" value="Genomic_DNA"/>
</dbReference>
<proteinExistence type="predicted"/>
<evidence type="ECO:0000313" key="2">
    <source>
        <dbReference type="Proteomes" id="UP001165092"/>
    </source>
</evidence>
<organism evidence="1 2">
    <name type="scientific">Nocardiopsis ansamitocini</name>
    <dbReference type="NCBI Taxonomy" id="1670832"/>
    <lineage>
        <taxon>Bacteria</taxon>
        <taxon>Bacillati</taxon>
        <taxon>Actinomycetota</taxon>
        <taxon>Actinomycetes</taxon>
        <taxon>Streptosporangiales</taxon>
        <taxon>Nocardiopsidaceae</taxon>
        <taxon>Nocardiopsis</taxon>
    </lineage>
</organism>
<name>A0A9W6UJQ2_9ACTN</name>
<accession>A0A9W6UJQ2</accession>
<reference evidence="1" key="1">
    <citation type="submission" date="2023-02" db="EMBL/GenBank/DDBJ databases">
        <title>Nocardiopsis ansamitocini NBRC 112285.</title>
        <authorList>
            <person name="Ichikawa N."/>
            <person name="Sato H."/>
            <person name="Tonouchi N."/>
        </authorList>
    </citation>
    <scope>NUCLEOTIDE SEQUENCE</scope>
    <source>
        <strain evidence="1">NBRC 112285</strain>
    </source>
</reference>
<sequence length="70" mass="7832">MWRLFAMGRPCVVEKTREAEVLLPLPADPPRISTARDSVDASVMDELLRRVKRTGRQLSQRRVNSVGVGG</sequence>
<dbReference type="Proteomes" id="UP001165092">
    <property type="component" value="Unassembled WGS sequence"/>
</dbReference>
<keyword evidence="2" id="KW-1185">Reference proteome</keyword>
<dbReference type="AlphaFoldDB" id="A0A9W6UJQ2"/>
<evidence type="ECO:0000313" key="1">
    <source>
        <dbReference type="EMBL" id="GLU48947.1"/>
    </source>
</evidence>